<evidence type="ECO:0000256" key="1">
    <source>
        <dbReference type="SAM" id="MobiDB-lite"/>
    </source>
</evidence>
<sequence>MCLNCGFLSDSDIQASINIGIKGLKTLGISQSKLLRVTEEVTAKPETTGSTKCREKSVSLETEPSNPTHPLTPSWEGELKGVGEWVNEEAIPC</sequence>
<comment type="caution">
    <text evidence="2">The sequence shown here is derived from an EMBL/GenBank/DDBJ whole genome shotgun (WGS) entry which is preliminary data.</text>
</comment>
<accession>T2IIJ5</accession>
<organism evidence="2 3">
    <name type="scientific">Crocosphaera watsonii WH 8502</name>
    <dbReference type="NCBI Taxonomy" id="423474"/>
    <lineage>
        <taxon>Bacteria</taxon>
        <taxon>Bacillati</taxon>
        <taxon>Cyanobacteriota</taxon>
        <taxon>Cyanophyceae</taxon>
        <taxon>Oscillatoriophycideae</taxon>
        <taxon>Chroococcales</taxon>
        <taxon>Aphanothecaceae</taxon>
        <taxon>Crocosphaera</taxon>
    </lineage>
</organism>
<evidence type="ECO:0000313" key="2">
    <source>
        <dbReference type="EMBL" id="CCQ53336.1"/>
    </source>
</evidence>
<feature type="compositionally biased region" description="Polar residues" evidence="1">
    <location>
        <begin position="59"/>
        <end position="71"/>
    </location>
</feature>
<reference evidence="2 3" key="1">
    <citation type="submission" date="2013-01" db="EMBL/GenBank/DDBJ databases">
        <authorList>
            <person name="Bench S."/>
        </authorList>
    </citation>
    <scope>NUCLEOTIDE SEQUENCE [LARGE SCALE GENOMIC DNA]</scope>
    <source>
        <strain evidence="2 3">WH 8502</strain>
    </source>
</reference>
<evidence type="ECO:0000313" key="3">
    <source>
        <dbReference type="Proteomes" id="UP000018348"/>
    </source>
</evidence>
<reference evidence="2 3" key="2">
    <citation type="submission" date="2013-09" db="EMBL/GenBank/DDBJ databases">
        <title>Whole genome comparison of six Crocosphaera watsonii strains with differing phenotypes.</title>
        <authorList>
            <person name="Bench S.R."/>
            <person name="Heller P."/>
            <person name="Frank I."/>
            <person name="Arciniega M."/>
            <person name="Shilova I.N."/>
            <person name="Zehr J.P."/>
        </authorList>
    </citation>
    <scope>NUCLEOTIDE SEQUENCE [LARGE SCALE GENOMIC DNA]</scope>
    <source>
        <strain evidence="2 3">WH 8502</strain>
    </source>
</reference>
<protein>
    <submittedName>
        <fullName evidence="2">Transposase, IS605 OrfB</fullName>
    </submittedName>
</protein>
<feature type="region of interest" description="Disordered" evidence="1">
    <location>
        <begin position="44"/>
        <end position="77"/>
    </location>
</feature>
<proteinExistence type="predicted"/>
<dbReference type="AlphaFoldDB" id="T2IIJ5"/>
<gene>
    <name evidence="2" type="ORF">CWATWH8502_543</name>
</gene>
<name>T2IIJ5_CROWT</name>
<dbReference type="EMBL" id="CAQK01000808">
    <property type="protein sequence ID" value="CCQ53336.1"/>
    <property type="molecule type" value="Genomic_DNA"/>
</dbReference>
<dbReference type="Proteomes" id="UP000018348">
    <property type="component" value="Unassembled WGS sequence"/>
</dbReference>